<dbReference type="Proteomes" id="UP000054097">
    <property type="component" value="Unassembled WGS sequence"/>
</dbReference>
<evidence type="ECO:0000313" key="3">
    <source>
        <dbReference type="Proteomes" id="UP000054097"/>
    </source>
</evidence>
<dbReference type="PROSITE" id="PS50231">
    <property type="entry name" value="RICIN_B_LECTIN"/>
    <property type="match status" value="1"/>
</dbReference>
<organism evidence="2 3">
    <name type="scientific">Serendipita vermifera MAFF 305830</name>
    <dbReference type="NCBI Taxonomy" id="933852"/>
    <lineage>
        <taxon>Eukaryota</taxon>
        <taxon>Fungi</taxon>
        <taxon>Dikarya</taxon>
        <taxon>Basidiomycota</taxon>
        <taxon>Agaricomycotina</taxon>
        <taxon>Agaricomycetes</taxon>
        <taxon>Sebacinales</taxon>
        <taxon>Serendipitaceae</taxon>
        <taxon>Serendipita</taxon>
    </lineage>
</organism>
<dbReference type="OrthoDB" id="3249735at2759"/>
<dbReference type="CDD" id="cd23416">
    <property type="entry name" value="beta-trefoil_Ricin_MOA-like"/>
    <property type="match status" value="1"/>
</dbReference>
<dbReference type="InterPro" id="IPR000772">
    <property type="entry name" value="Ricin_B_lectin"/>
</dbReference>
<dbReference type="Gene3D" id="2.80.10.50">
    <property type="match status" value="3"/>
</dbReference>
<accession>A0A0C3AYB5</accession>
<dbReference type="SUPFAM" id="SSF50370">
    <property type="entry name" value="Ricin B-like lectins"/>
    <property type="match status" value="1"/>
</dbReference>
<dbReference type="InterPro" id="IPR035992">
    <property type="entry name" value="Ricin_B-like_lectins"/>
</dbReference>
<name>A0A0C3AYB5_SERVB</name>
<dbReference type="EMBL" id="KN824326">
    <property type="protein sequence ID" value="KIM24206.1"/>
    <property type="molecule type" value="Genomic_DNA"/>
</dbReference>
<evidence type="ECO:0000313" key="2">
    <source>
        <dbReference type="EMBL" id="KIM24206.1"/>
    </source>
</evidence>
<evidence type="ECO:0000259" key="1">
    <source>
        <dbReference type="SMART" id="SM00458"/>
    </source>
</evidence>
<reference evidence="2 3" key="1">
    <citation type="submission" date="2014-04" db="EMBL/GenBank/DDBJ databases">
        <authorList>
            <consortium name="DOE Joint Genome Institute"/>
            <person name="Kuo A."/>
            <person name="Zuccaro A."/>
            <person name="Kohler A."/>
            <person name="Nagy L.G."/>
            <person name="Floudas D."/>
            <person name="Copeland A."/>
            <person name="Barry K.W."/>
            <person name="Cichocki N."/>
            <person name="Veneault-Fourrey C."/>
            <person name="LaButti K."/>
            <person name="Lindquist E.A."/>
            <person name="Lipzen A."/>
            <person name="Lundell T."/>
            <person name="Morin E."/>
            <person name="Murat C."/>
            <person name="Sun H."/>
            <person name="Tunlid A."/>
            <person name="Henrissat B."/>
            <person name="Grigoriev I.V."/>
            <person name="Hibbett D.S."/>
            <person name="Martin F."/>
            <person name="Nordberg H.P."/>
            <person name="Cantor M.N."/>
            <person name="Hua S.X."/>
        </authorList>
    </citation>
    <scope>NUCLEOTIDE SEQUENCE [LARGE SCALE GENOMIC DNA]</scope>
    <source>
        <strain evidence="2 3">MAFF 305830</strain>
    </source>
</reference>
<reference evidence="3" key="2">
    <citation type="submission" date="2015-01" db="EMBL/GenBank/DDBJ databases">
        <title>Evolutionary Origins and Diversification of the Mycorrhizal Mutualists.</title>
        <authorList>
            <consortium name="DOE Joint Genome Institute"/>
            <consortium name="Mycorrhizal Genomics Consortium"/>
            <person name="Kohler A."/>
            <person name="Kuo A."/>
            <person name="Nagy L.G."/>
            <person name="Floudas D."/>
            <person name="Copeland A."/>
            <person name="Barry K.W."/>
            <person name="Cichocki N."/>
            <person name="Veneault-Fourrey C."/>
            <person name="LaButti K."/>
            <person name="Lindquist E.A."/>
            <person name="Lipzen A."/>
            <person name="Lundell T."/>
            <person name="Morin E."/>
            <person name="Murat C."/>
            <person name="Riley R."/>
            <person name="Ohm R."/>
            <person name="Sun H."/>
            <person name="Tunlid A."/>
            <person name="Henrissat B."/>
            <person name="Grigoriev I.V."/>
            <person name="Hibbett D.S."/>
            <person name="Martin F."/>
        </authorList>
    </citation>
    <scope>NUCLEOTIDE SEQUENCE [LARGE SCALE GENOMIC DNA]</scope>
    <source>
        <strain evidence="3">MAFF 305830</strain>
    </source>
</reference>
<proteinExistence type="predicted"/>
<keyword evidence="3" id="KW-1185">Reference proteome</keyword>
<sequence length="204" mass="22959">MTGDINAGRSGDYLYVIWRTAEYNNTTPLPNGIYVITNKASKTVVDLAGGNRENGTRIQGWSKATATENFFNQNWYIQKVGNERYYVIRNIKSGTCMDIEGAKTEDGTKVHGWQGIDGVRSQYWYIEGNEHTGYSIVNIETQTVLDLFGGNTADGTSILGYRSWGGANQLWSFESRTLSAKKVEDLLKANPYTKDFRSYNSDRM</sequence>
<dbReference type="HOGENOM" id="CLU_113566_0_0_1"/>
<gene>
    <name evidence="2" type="ORF">M408DRAFT_318482</name>
</gene>
<protein>
    <submittedName>
        <fullName evidence="2">Carbohydrate-binding module family 13 protein</fullName>
    </submittedName>
</protein>
<dbReference type="SMART" id="SM00458">
    <property type="entry name" value="RICIN"/>
    <property type="match status" value="1"/>
</dbReference>
<dbReference type="AlphaFoldDB" id="A0A0C3AYB5"/>
<dbReference type="STRING" id="933852.A0A0C3AYB5"/>
<feature type="domain" description="Ricin B lectin" evidence="1">
    <location>
        <begin position="31"/>
        <end position="174"/>
    </location>
</feature>
<dbReference type="Pfam" id="PF14200">
    <property type="entry name" value="RicinB_lectin_2"/>
    <property type="match status" value="2"/>
</dbReference>